<proteinExistence type="predicted"/>
<evidence type="ECO:0000313" key="1">
    <source>
        <dbReference type="EMBL" id="KAI5079245.1"/>
    </source>
</evidence>
<dbReference type="AlphaFoldDB" id="A0A9D4V3T3"/>
<keyword evidence="2" id="KW-1185">Reference proteome</keyword>
<organism evidence="1 2">
    <name type="scientific">Adiantum capillus-veneris</name>
    <name type="common">Maidenhair fern</name>
    <dbReference type="NCBI Taxonomy" id="13818"/>
    <lineage>
        <taxon>Eukaryota</taxon>
        <taxon>Viridiplantae</taxon>
        <taxon>Streptophyta</taxon>
        <taxon>Embryophyta</taxon>
        <taxon>Tracheophyta</taxon>
        <taxon>Polypodiopsida</taxon>
        <taxon>Polypodiidae</taxon>
        <taxon>Polypodiales</taxon>
        <taxon>Pteridineae</taxon>
        <taxon>Pteridaceae</taxon>
        <taxon>Vittarioideae</taxon>
        <taxon>Adiantum</taxon>
    </lineage>
</organism>
<accession>A0A9D4V3T3</accession>
<dbReference type="Proteomes" id="UP000886520">
    <property type="component" value="Chromosome 5"/>
</dbReference>
<gene>
    <name evidence="1" type="ORF">GOP47_0004724</name>
</gene>
<comment type="caution">
    <text evidence="1">The sequence shown here is derived from an EMBL/GenBank/DDBJ whole genome shotgun (WGS) entry which is preliminary data.</text>
</comment>
<dbReference type="EMBL" id="JABFUD020000005">
    <property type="protein sequence ID" value="KAI5079245.1"/>
    <property type="molecule type" value="Genomic_DNA"/>
</dbReference>
<name>A0A9D4V3T3_ADICA</name>
<reference evidence="1 2" key="1">
    <citation type="submission" date="2021-01" db="EMBL/GenBank/DDBJ databases">
        <title>Adiantum capillus-veneris genome.</title>
        <authorList>
            <person name="Fang Y."/>
            <person name="Liao Q."/>
        </authorList>
    </citation>
    <scope>NUCLEOTIDE SEQUENCE [LARGE SCALE GENOMIC DNA]</scope>
    <source>
        <strain evidence="1">H3</strain>
        <tissue evidence="1">Leaf</tissue>
    </source>
</reference>
<evidence type="ECO:0000313" key="2">
    <source>
        <dbReference type="Proteomes" id="UP000886520"/>
    </source>
</evidence>
<protein>
    <submittedName>
        <fullName evidence="1">Uncharacterized protein</fullName>
    </submittedName>
</protein>
<sequence length="167" mass="18350">MLRDFGLGACDNLKLQKKHFADAENHSEPFEIECVEEVVDCKPPVSSSRACFENISRSRLQLCDANGDASAPSEEKLKSVLGECAYVARQLNSYGEAVLDNGSSGFLADAHANSREPSPMVESKVRNKGLLDERVSGILDEEGETVLQISGLTERLDSFQRMLNELK</sequence>